<dbReference type="Proteomes" id="UP000095280">
    <property type="component" value="Unplaced"/>
</dbReference>
<protein>
    <submittedName>
        <fullName evidence="3">F-box domain-containing protein</fullName>
    </submittedName>
</protein>
<dbReference type="InterPro" id="IPR032675">
    <property type="entry name" value="LRR_dom_sf"/>
</dbReference>
<feature type="compositionally biased region" description="Low complexity" evidence="1">
    <location>
        <begin position="728"/>
        <end position="741"/>
    </location>
</feature>
<evidence type="ECO:0000313" key="3">
    <source>
        <dbReference type="WBParaSite" id="snap_masked-unitig_40595-processed-gene-0.1-mRNA-1"/>
    </source>
</evidence>
<reference evidence="3" key="1">
    <citation type="submission" date="2016-11" db="UniProtKB">
        <authorList>
            <consortium name="WormBaseParasite"/>
        </authorList>
    </citation>
    <scope>IDENTIFICATION</scope>
</reference>
<keyword evidence="2" id="KW-1185">Reference proteome</keyword>
<dbReference type="Gene3D" id="3.80.10.10">
    <property type="entry name" value="Ribonuclease Inhibitor"/>
    <property type="match status" value="1"/>
</dbReference>
<dbReference type="AlphaFoldDB" id="A0A1I8JS30"/>
<organism evidence="2 3">
    <name type="scientific">Macrostomum lignano</name>
    <dbReference type="NCBI Taxonomy" id="282301"/>
    <lineage>
        <taxon>Eukaryota</taxon>
        <taxon>Metazoa</taxon>
        <taxon>Spiralia</taxon>
        <taxon>Lophotrochozoa</taxon>
        <taxon>Platyhelminthes</taxon>
        <taxon>Rhabditophora</taxon>
        <taxon>Macrostomorpha</taxon>
        <taxon>Macrostomida</taxon>
        <taxon>Macrostomidae</taxon>
        <taxon>Macrostomum</taxon>
    </lineage>
</organism>
<feature type="region of interest" description="Disordered" evidence="1">
    <location>
        <begin position="1"/>
        <end position="26"/>
    </location>
</feature>
<name>A0A1I8JS30_9PLAT</name>
<feature type="region of interest" description="Disordered" evidence="1">
    <location>
        <begin position="726"/>
        <end position="762"/>
    </location>
</feature>
<feature type="region of interest" description="Disordered" evidence="1">
    <location>
        <begin position="772"/>
        <end position="791"/>
    </location>
</feature>
<accession>A0A1I8JS30</accession>
<feature type="region of interest" description="Disordered" evidence="1">
    <location>
        <begin position="893"/>
        <end position="918"/>
    </location>
</feature>
<proteinExistence type="predicted"/>
<dbReference type="WBParaSite" id="snap_masked-unitig_40595-processed-gene-0.1-mRNA-1">
    <property type="protein sequence ID" value="snap_masked-unitig_40595-processed-gene-0.1-mRNA-1"/>
    <property type="gene ID" value="snap_masked-unitig_40595-processed-gene-0.1"/>
</dbReference>
<evidence type="ECO:0000313" key="2">
    <source>
        <dbReference type="Proteomes" id="UP000095280"/>
    </source>
</evidence>
<sequence length="918" mass="97333">GAATRGAAHADPVRAGPDQPRPVRSAEQALAAARHAAAAVAAKSALTFRPHLTHRRCATQMPADGAASETGLARSVREISACGADSRATGCHCCWPHPASSPASGCGTWINHPPQLAVTEAAAAAPARLLELRASLIVETACGRVFEMPADAAAPPMDSRAAACDAVGWSCSQQLLAEQVCRLASLSVRRLEQRCSAMLETCPSVALLTQASPPAALSCRNLLTPLSRMPELTDLRLRVPELVRSATDLAAARRRARLRCLRPIDSRFVDAASLRSFRLKSSSQGLRAGLPMPAPSCEPCRRHADWSCRAGVGTTCCAAAETCGGLAAGGTPATCDQLPPDGALLARCPGLAFLTLDLCTDDLLPALLSRLPRLHCLRLTDCSRLTHQAWANLRELQSLGAATPDLHELRAHSRRSLTDEALADLCASPVARGLRRLSLSFDCSQLTAASLASIASGCPLLTRLVLGGSALRAGRPAGFSARRSSKLCLISCFELAETGEQLHHCSRTMAEACASQSVRPAPKSLRLEAAEAAGSSPILKPKLLLSRLLIHKNCASCCVGCPACRELTMNQKFSDSLAAVLADGCGGRLHSRAAVRWTPRAAALVVSRLSQGLQELELKDALCDGLDRALPLSLRLLQPGGHPCSKNYRAADRPECLLGPPFCNPRPAAQLTVLAFGGCTRTSCCRLLLSRLPRLRRLQLYDCGRLTPPGLGRTCETFRSLGLAAMPTRTSSGPSAAGSPCSRREAGGRPVRQSGSPGACGGSACQNADRLTAASVGQQSPEAAVAAQPGSLRLRLHRQRRAPRAAFGQRGEPQRLVEVGDRQLWRRTATQGQSLNGHASKYTDYVTPPMADALDLLDGRPDRVGPRPLRKAIGRQRTRSGACRRRQERFKKTIHRPASPLNPDADRIIAGSPLNPDA</sequence>
<dbReference type="SUPFAM" id="SSF52047">
    <property type="entry name" value="RNI-like"/>
    <property type="match status" value="2"/>
</dbReference>
<evidence type="ECO:0000256" key="1">
    <source>
        <dbReference type="SAM" id="MobiDB-lite"/>
    </source>
</evidence>